<reference evidence="1 2" key="2">
    <citation type="journal article" date="2022" name="Mol. Ecol. Resour.">
        <title>The genomes of chicory, endive, great burdock and yacon provide insights into Asteraceae paleo-polyploidization history and plant inulin production.</title>
        <authorList>
            <person name="Fan W."/>
            <person name="Wang S."/>
            <person name="Wang H."/>
            <person name="Wang A."/>
            <person name="Jiang F."/>
            <person name="Liu H."/>
            <person name="Zhao H."/>
            <person name="Xu D."/>
            <person name="Zhang Y."/>
        </authorList>
    </citation>
    <scope>NUCLEOTIDE SEQUENCE [LARGE SCALE GENOMIC DNA]</scope>
    <source>
        <strain evidence="2">cv. Punajuju</strain>
        <tissue evidence="1">Leaves</tissue>
    </source>
</reference>
<gene>
    <name evidence="1" type="ORF">L2E82_17303</name>
</gene>
<evidence type="ECO:0000313" key="1">
    <source>
        <dbReference type="EMBL" id="KAI3767215.1"/>
    </source>
</evidence>
<accession>A0ACB9F8F8</accession>
<protein>
    <submittedName>
        <fullName evidence="1">Uncharacterized protein</fullName>
    </submittedName>
</protein>
<name>A0ACB9F8F8_CICIN</name>
<keyword evidence="2" id="KW-1185">Reference proteome</keyword>
<dbReference type="Proteomes" id="UP001055811">
    <property type="component" value="Linkage Group LG03"/>
</dbReference>
<comment type="caution">
    <text evidence="1">The sequence shown here is derived from an EMBL/GenBank/DDBJ whole genome shotgun (WGS) entry which is preliminary data.</text>
</comment>
<proteinExistence type="predicted"/>
<reference evidence="2" key="1">
    <citation type="journal article" date="2022" name="Mol. Ecol. Resour.">
        <title>The genomes of chicory, endive, great burdock and yacon provide insights into Asteraceae palaeo-polyploidization history and plant inulin production.</title>
        <authorList>
            <person name="Fan W."/>
            <person name="Wang S."/>
            <person name="Wang H."/>
            <person name="Wang A."/>
            <person name="Jiang F."/>
            <person name="Liu H."/>
            <person name="Zhao H."/>
            <person name="Xu D."/>
            <person name="Zhang Y."/>
        </authorList>
    </citation>
    <scope>NUCLEOTIDE SEQUENCE [LARGE SCALE GENOMIC DNA]</scope>
    <source>
        <strain evidence="2">cv. Punajuju</strain>
    </source>
</reference>
<evidence type="ECO:0000313" key="2">
    <source>
        <dbReference type="Proteomes" id="UP001055811"/>
    </source>
</evidence>
<sequence length="1226" mass="138953">MALRYENKEYVLETELVDIDPKIATPEEIASYQKHFDDATKVACIMIATMNPDLQRIYEDYWPFEMHKELAEKFRKQERIERCEVVKDFTNSKPKDGESICTHVQRMQGYVERLRKLAMPVPEQLAVDIVLNSLPSSYDQFRLAYHLNNNQANMTELHCMLRVAEDGVKGKSVPSVNQPVLAIGSGKGKKRKGPPKQNWREKVQVGSSSNGSRTKTSHIPCVANPDEANCFYCKEKGHWKRSCPKYLQDVKDGKVKPSTAGIYTISKNSPSSNSWVLDTGCGFHICSDLQDLKESREVEHGRLNLIMGNRRSSPVTKIGVYSLVLSSDVSIELINCCYSPEMARNIISFHALFRQGFQFSFDNKIGSISVFKNGILIFTAYPCDGVYETVECVDNLGYSVNYIDSTSGVEKACLWHSRLGHISKKRIAQLQKDGVLESFDLRSDDVCESCLLGKMTKSPFKGSFERGEGLLDIIHTDVCGPFRSTTKDGTRFYVPFTDDFSRYSYIYLIKHKSDTFEKFKEFKNEVENQLGRKIKMLMSDRGGEYLSIEFLDYLKECGIVSQLTPPMTPQLNGVVERRNRTLLDMVRSMMSRASLPIHFWGPSEDVVFVARRAVFRERELIFKEDSGSTIDLEEIQESSDDATLGETSNQHEEEVPVGPTDVSLPLRRSGRVSMPPEFYGFHITSDGDTFVSDRTLINLDEPANYQEAVAGPESAKWKEAMDSEIKSMYDNQVWNLVDNIPGRKTVGCKWIFKKKTDMDGKVHTFKARLVAKGFTQTPGVDYDETFSPVAKIKSIRIMLAIAAFHDYEIWQMDVKTAFLNGKLTEDVYMNQPEGFVDAKYPNKVCKLERSIYGLKQASRSWNLCFHEKVKEFGFSRSEDESCVYVKASRSIVTFLVLYVDDILLMGNDIPTLQDIKAWLGKCFAMKDLGEAAYILGIRLLRDRKKRLIGLSQGTYLEKVLKRFSMENSKKGELPIQSNAKLSKTQSPSIDEEIAEMNRVPYASDVGSIMYAMTCTRPDVAFALSMVSRYQGNPGRAHWIAVKNILKYLRRTKNMVLVLGGSDTLRVEGYTDASFQTDRDSGRSQSDWVFLLNGGAVTWKSSKQDTVADSTCESEYIAASEASKEAAWLKNFIGDLGVVPSIQELVELFCDNEGAVALTKEPRDHGKSRHIDKKYHYIRHKVEEGHLVVKRVSSEDNPADPLTKALSRIKHNQHARSIGLRDDIKFM</sequence>
<organism evidence="1 2">
    <name type="scientific">Cichorium intybus</name>
    <name type="common">Chicory</name>
    <dbReference type="NCBI Taxonomy" id="13427"/>
    <lineage>
        <taxon>Eukaryota</taxon>
        <taxon>Viridiplantae</taxon>
        <taxon>Streptophyta</taxon>
        <taxon>Embryophyta</taxon>
        <taxon>Tracheophyta</taxon>
        <taxon>Spermatophyta</taxon>
        <taxon>Magnoliopsida</taxon>
        <taxon>eudicotyledons</taxon>
        <taxon>Gunneridae</taxon>
        <taxon>Pentapetalae</taxon>
        <taxon>asterids</taxon>
        <taxon>campanulids</taxon>
        <taxon>Asterales</taxon>
        <taxon>Asteraceae</taxon>
        <taxon>Cichorioideae</taxon>
        <taxon>Cichorieae</taxon>
        <taxon>Cichoriinae</taxon>
        <taxon>Cichorium</taxon>
    </lineage>
</organism>
<dbReference type="EMBL" id="CM042011">
    <property type="protein sequence ID" value="KAI3767215.1"/>
    <property type="molecule type" value="Genomic_DNA"/>
</dbReference>